<keyword evidence="3 6" id="KW-0812">Transmembrane</keyword>
<evidence type="ECO:0000256" key="3">
    <source>
        <dbReference type="ARBA" id="ARBA00022692"/>
    </source>
</evidence>
<dbReference type="Pfam" id="PF02706">
    <property type="entry name" value="Wzz"/>
    <property type="match status" value="1"/>
</dbReference>
<dbReference type="InterPro" id="IPR050445">
    <property type="entry name" value="Bact_polysacc_biosynth/exp"/>
</dbReference>
<evidence type="ECO:0000256" key="1">
    <source>
        <dbReference type="ARBA" id="ARBA00004651"/>
    </source>
</evidence>
<dbReference type="Proteomes" id="UP000240382">
    <property type="component" value="Unassembled WGS sequence"/>
</dbReference>
<reference evidence="8 9" key="1">
    <citation type="submission" date="2018-03" db="EMBL/GenBank/DDBJ databases">
        <title>Whole Genome Sequencing of Escherichia coli isolates from wildlife.</title>
        <authorList>
            <person name="Whitehouse C.A."/>
            <person name="Lacher D.W."/>
            <person name="Mammel M.K."/>
            <person name="Barnaba T."/>
            <person name="Lorch J.M."/>
        </authorList>
    </citation>
    <scope>NUCLEOTIDE SEQUENCE [LARGE SCALE GENOMIC DNA]</scope>
    <source>
        <strain evidence="8 9">20507-2</strain>
    </source>
</reference>
<dbReference type="PANTHER" id="PTHR32309">
    <property type="entry name" value="TYROSINE-PROTEIN KINASE"/>
    <property type="match status" value="1"/>
</dbReference>
<keyword evidence="5 6" id="KW-0472">Membrane</keyword>
<evidence type="ECO:0000256" key="6">
    <source>
        <dbReference type="SAM" id="Phobius"/>
    </source>
</evidence>
<accession>A0ABX5HNU8</accession>
<gene>
    <name evidence="8" type="ORF">C7B09_01340</name>
</gene>
<evidence type="ECO:0000313" key="9">
    <source>
        <dbReference type="Proteomes" id="UP000240382"/>
    </source>
</evidence>
<protein>
    <submittedName>
        <fullName evidence="8">LPS O-antigen length regulator</fullName>
    </submittedName>
</protein>
<evidence type="ECO:0000256" key="4">
    <source>
        <dbReference type="ARBA" id="ARBA00022989"/>
    </source>
</evidence>
<feature type="domain" description="Polysaccharide chain length determinant N-terminal" evidence="7">
    <location>
        <begin position="25"/>
        <end position="128"/>
    </location>
</feature>
<feature type="transmembrane region" description="Helical" evidence="6">
    <location>
        <begin position="43"/>
        <end position="67"/>
    </location>
</feature>
<evidence type="ECO:0000259" key="7">
    <source>
        <dbReference type="Pfam" id="PF02706"/>
    </source>
</evidence>
<dbReference type="PANTHER" id="PTHR32309:SF13">
    <property type="entry name" value="FERRIC ENTEROBACTIN TRANSPORT PROTEIN FEPE"/>
    <property type="match status" value="1"/>
</dbReference>
<proteinExistence type="predicted"/>
<evidence type="ECO:0000313" key="8">
    <source>
        <dbReference type="EMBL" id="PSY45494.1"/>
    </source>
</evidence>
<keyword evidence="9" id="KW-1185">Reference proteome</keyword>
<dbReference type="RefSeq" id="WP_107192191.1">
    <property type="nucleotide sequence ID" value="NZ_PYQT01000001.1"/>
</dbReference>
<comment type="caution">
    <text evidence="8">The sequence shown here is derived from an EMBL/GenBank/DDBJ whole genome shotgun (WGS) entry which is preliminary data.</text>
</comment>
<sequence>MSTLNIKQESDSHFSDYHLTPPSNNEIDLLNLIDVLWHAKKQVIAVVFAFAFAFAFACAGLLVSFLLPQKWTSSAVITPAEPIQWQDLEKTFINLRVLDLDVNIDRGGVFNLFVKKFQSVSLLEEYLRSSPYVMDQLKEANIDELDLHRAIVALSEKMKAVDDNASKKKDEPSLYTSWTLSFTAPTAEEAQTVLAGYIDYISAIVVKESIENVRNKLEIRTQFEKEKLAQDRIKTRNQLDANIQRLNYSLDIANAAGIKKTVYSNGQAVKDDPDFSISLGADGIGRKLEIEKSVTDVAELNGELRNRQYIVEQLTKANVDDVKFIPFKYQLSPSLPVKKDGPGKAIIVILSALIGGMVACGGVLLRHAMASRKQDAMMEMEDRLV</sequence>
<feature type="transmembrane region" description="Helical" evidence="6">
    <location>
        <begin position="345"/>
        <end position="365"/>
    </location>
</feature>
<dbReference type="InterPro" id="IPR003856">
    <property type="entry name" value="LPS_length_determ_N"/>
</dbReference>
<evidence type="ECO:0000256" key="5">
    <source>
        <dbReference type="ARBA" id="ARBA00023136"/>
    </source>
</evidence>
<name>A0ABX5HNU8_ESCAL</name>
<dbReference type="SUPFAM" id="SSF160355">
    <property type="entry name" value="Bacterial polysaccharide co-polymerase-like"/>
    <property type="match status" value="1"/>
</dbReference>
<keyword evidence="2" id="KW-1003">Cell membrane</keyword>
<comment type="subcellular location">
    <subcellularLocation>
        <location evidence="1">Cell membrane</location>
        <topology evidence="1">Multi-pass membrane protein</topology>
    </subcellularLocation>
</comment>
<evidence type="ECO:0000256" key="2">
    <source>
        <dbReference type="ARBA" id="ARBA00022475"/>
    </source>
</evidence>
<keyword evidence="4 6" id="KW-1133">Transmembrane helix</keyword>
<dbReference type="EMBL" id="PYQT01000001">
    <property type="protein sequence ID" value="PSY45494.1"/>
    <property type="molecule type" value="Genomic_DNA"/>
</dbReference>
<dbReference type="Gene3D" id="3.30.1890.10">
    <property type="entry name" value="FepE-like"/>
    <property type="match status" value="1"/>
</dbReference>
<organism evidence="8 9">
    <name type="scientific">Escherichia albertii</name>
    <dbReference type="NCBI Taxonomy" id="208962"/>
    <lineage>
        <taxon>Bacteria</taxon>
        <taxon>Pseudomonadati</taxon>
        <taxon>Pseudomonadota</taxon>
        <taxon>Gammaproteobacteria</taxon>
        <taxon>Enterobacterales</taxon>
        <taxon>Enterobacteriaceae</taxon>
        <taxon>Escherichia</taxon>
    </lineage>
</organism>
<dbReference type="NCBIfam" id="NF007699">
    <property type="entry name" value="PRK10381.1"/>
    <property type="match status" value="1"/>
</dbReference>